<evidence type="ECO:0000259" key="1">
    <source>
        <dbReference type="Pfam" id="PF00534"/>
    </source>
</evidence>
<dbReference type="PANTHER" id="PTHR45947:SF3">
    <property type="entry name" value="SULFOQUINOVOSYL TRANSFERASE SQD2"/>
    <property type="match status" value="1"/>
</dbReference>
<evidence type="ECO:0000313" key="3">
    <source>
        <dbReference type="EMBL" id="ABC23886.1"/>
    </source>
</evidence>
<accession>Q2RPQ9</accession>
<feature type="domain" description="Glycosyl transferase family 1" evidence="1">
    <location>
        <begin position="226"/>
        <end position="389"/>
    </location>
</feature>
<dbReference type="EnsemblBacteria" id="ABC23886">
    <property type="protein sequence ID" value="ABC23886"/>
    <property type="gene ID" value="Rru_A3091"/>
</dbReference>
<dbReference type="PATRIC" id="fig|269796.9.peg.3204"/>
<dbReference type="PANTHER" id="PTHR45947">
    <property type="entry name" value="SULFOQUINOVOSYL TRANSFERASE SQD2"/>
    <property type="match status" value="1"/>
</dbReference>
<keyword evidence="3" id="KW-0328">Glycosyltransferase</keyword>
<feature type="domain" description="Glycosyltransferase subfamily 4-like N-terminal" evidence="2">
    <location>
        <begin position="24"/>
        <end position="207"/>
    </location>
</feature>
<dbReference type="eggNOG" id="COG0438">
    <property type="taxonomic scope" value="Bacteria"/>
</dbReference>
<dbReference type="InterPro" id="IPR001296">
    <property type="entry name" value="Glyco_trans_1"/>
</dbReference>
<dbReference type="PhylomeDB" id="Q2RPQ9"/>
<sequence length="770" mass="82818">MKKGDTMGRGRSILFLSSNFPPVIGGSSVVYDQICRNASEQVVVLAPRRNHETGQVHPGTDSHDRACGYPVHRVDYLRPPIPQGPRSRLGHLTDALRYDLPVMARALAAAIGLIVRYRVKVVCIGELVQNGWMVLPLRYLLGRRVVLYTHGEEISEDGLGLLMAKRAIWLRHAHKVVAVSLFCKSMIVARFHIDPAKVSVITNGVNLGIFNREGPLDPRALPAAAVGRKVVLAVSRLVERKGIDRLIRAFPAIAASIPEAHLVIAGSGPLGLSLEELARALGLGEDQVSFLGPISQERLVALYRLADVFALPCRTLANGDTEGFGLVFLEANACGTPVVAGGAGGTVEAVVDGETGLIVDGGDPQAIALAVNTLLADAPGAARMAEAGWKRALSYGWPAVARRFVEVSLNARKDAPEPAYQPGDITSLSLDGPTRLLVSVDLEEAFDWSTFSREGYQIKGWQALEEFHAGCRGLGVSPVYLATYPMLGDPVICAFLRRCLERGEAEVGIHLHGWVTPPYWEHPNVFNSYQCNLPEHVERRKLEALIALFTERMGQAPLLHRAGRWGGGARTAALLAEMGLRVDLSPCAGFGASPQGGPDFSALSGAPFRAGPGRDVLTIPATTLRFLRGPLALSQALFRWSGRRGPKGWASPLASLGTLVRFSSEDLTTAQLRAFAHELTLRKAPIATFTVHHTSLYGGGNDYAPDEAAARAVRERAFATLAYAIDTCGMRPTRCADLLAETRMVSPERSADLRSDDAALAPARPLAALP</sequence>
<proteinExistence type="predicted"/>
<dbReference type="Gene3D" id="3.40.50.2000">
    <property type="entry name" value="Glycogen Phosphorylase B"/>
    <property type="match status" value="2"/>
</dbReference>
<dbReference type="InterPro" id="IPR028098">
    <property type="entry name" value="Glyco_trans_4-like_N"/>
</dbReference>
<evidence type="ECO:0000259" key="2">
    <source>
        <dbReference type="Pfam" id="PF13439"/>
    </source>
</evidence>
<dbReference type="KEGG" id="rru:Rru_A3091"/>
<dbReference type="Pfam" id="PF13439">
    <property type="entry name" value="Glyco_transf_4"/>
    <property type="match status" value="1"/>
</dbReference>
<dbReference type="GO" id="GO:0016758">
    <property type="term" value="F:hexosyltransferase activity"/>
    <property type="evidence" value="ECO:0007669"/>
    <property type="project" value="TreeGrafter"/>
</dbReference>
<dbReference type="EC" id="2.4.1.57" evidence="3"/>
<dbReference type="Gene3D" id="3.20.20.370">
    <property type="entry name" value="Glycoside hydrolase/deacetylase"/>
    <property type="match status" value="1"/>
</dbReference>
<organism evidence="3 4">
    <name type="scientific">Rhodospirillum rubrum (strain ATCC 11170 / ATH 1.1.1 / DSM 467 / LMG 4362 / NCIMB 8255 / S1)</name>
    <dbReference type="NCBI Taxonomy" id="269796"/>
    <lineage>
        <taxon>Bacteria</taxon>
        <taxon>Pseudomonadati</taxon>
        <taxon>Pseudomonadota</taxon>
        <taxon>Alphaproteobacteria</taxon>
        <taxon>Rhodospirillales</taxon>
        <taxon>Rhodospirillaceae</taxon>
        <taxon>Rhodospirillum</taxon>
    </lineage>
</organism>
<keyword evidence="3" id="KW-0808">Transferase</keyword>
<dbReference type="AlphaFoldDB" id="Q2RPQ9"/>
<dbReference type="Proteomes" id="UP000001929">
    <property type="component" value="Chromosome"/>
</dbReference>
<evidence type="ECO:0000313" key="4">
    <source>
        <dbReference type="Proteomes" id="UP000001929"/>
    </source>
</evidence>
<dbReference type="STRING" id="269796.Rru_A3091"/>
<dbReference type="GO" id="GO:0005975">
    <property type="term" value="P:carbohydrate metabolic process"/>
    <property type="evidence" value="ECO:0007669"/>
    <property type="project" value="InterPro"/>
</dbReference>
<dbReference type="RefSeq" id="WP_011390839.1">
    <property type="nucleotide sequence ID" value="NC_007643.1"/>
</dbReference>
<dbReference type="SUPFAM" id="SSF88713">
    <property type="entry name" value="Glycoside hydrolase/deacetylase"/>
    <property type="match status" value="1"/>
</dbReference>
<dbReference type="CAZy" id="GT4">
    <property type="family name" value="Glycosyltransferase Family 4"/>
</dbReference>
<dbReference type="SUPFAM" id="SSF53756">
    <property type="entry name" value="UDP-Glycosyltransferase/glycogen phosphorylase"/>
    <property type="match status" value="1"/>
</dbReference>
<dbReference type="Pfam" id="PF00534">
    <property type="entry name" value="Glycos_transf_1"/>
    <property type="match status" value="1"/>
</dbReference>
<keyword evidence="4" id="KW-1185">Reference proteome</keyword>
<protein>
    <submittedName>
        <fullName evidence="3">Glycosyl transferase, group 1</fullName>
        <ecNumber evidence="3">2.4.1.57</ecNumber>
    </submittedName>
</protein>
<dbReference type="HOGENOM" id="CLU_365186_0_0_5"/>
<dbReference type="InterPro" id="IPR050194">
    <property type="entry name" value="Glycosyltransferase_grp1"/>
</dbReference>
<dbReference type="EMBL" id="CP000230">
    <property type="protein sequence ID" value="ABC23886.1"/>
    <property type="molecule type" value="Genomic_DNA"/>
</dbReference>
<dbReference type="CDD" id="cd03801">
    <property type="entry name" value="GT4_PimA-like"/>
    <property type="match status" value="1"/>
</dbReference>
<dbReference type="InterPro" id="IPR011330">
    <property type="entry name" value="Glyco_hydro/deAcase_b/a-brl"/>
</dbReference>
<name>Q2RPQ9_RHORT</name>
<dbReference type="eggNOG" id="COG0726">
    <property type="taxonomic scope" value="Bacteria"/>
</dbReference>
<dbReference type="CDD" id="cd10935">
    <property type="entry name" value="CE4_WalW"/>
    <property type="match status" value="1"/>
</dbReference>
<gene>
    <name evidence="3" type="ordered locus">Rru_A3091</name>
</gene>
<reference evidence="3 4" key="1">
    <citation type="journal article" date="2011" name="Stand. Genomic Sci.">
        <title>Complete genome sequence of Rhodospirillum rubrum type strain (S1).</title>
        <authorList>
            <person name="Munk A.C."/>
            <person name="Copeland A."/>
            <person name="Lucas S."/>
            <person name="Lapidus A."/>
            <person name="Del Rio T.G."/>
            <person name="Barry K."/>
            <person name="Detter J.C."/>
            <person name="Hammon N."/>
            <person name="Israni S."/>
            <person name="Pitluck S."/>
            <person name="Brettin T."/>
            <person name="Bruce D."/>
            <person name="Han C."/>
            <person name="Tapia R."/>
            <person name="Gilna P."/>
            <person name="Schmutz J."/>
            <person name="Larimer F."/>
            <person name="Land M."/>
            <person name="Kyrpides N.C."/>
            <person name="Mavromatis K."/>
            <person name="Richardson P."/>
            <person name="Rohde M."/>
            <person name="Goker M."/>
            <person name="Klenk H.P."/>
            <person name="Zhang Y."/>
            <person name="Roberts G.P."/>
            <person name="Reslewic S."/>
            <person name="Schwartz D.C."/>
        </authorList>
    </citation>
    <scope>NUCLEOTIDE SEQUENCE [LARGE SCALE GENOMIC DNA]</scope>
    <source>
        <strain evidence="4">ATCC 11170 / ATH 1.1.1 / DSM 467 / LMG 4362 / NCIMB 8255 / S1</strain>
    </source>
</reference>